<dbReference type="VEuPathDB" id="FungiDB:C8Q69DRAFT_139473"/>
<dbReference type="SUPFAM" id="SSF50129">
    <property type="entry name" value="GroES-like"/>
    <property type="match status" value="1"/>
</dbReference>
<dbReference type="InterPro" id="IPR020843">
    <property type="entry name" value="ER"/>
</dbReference>
<evidence type="ECO:0000313" key="4">
    <source>
        <dbReference type="Proteomes" id="UP000283841"/>
    </source>
</evidence>
<dbReference type="SMART" id="SM00829">
    <property type="entry name" value="PKS_ER"/>
    <property type="match status" value="1"/>
</dbReference>
<dbReference type="RefSeq" id="XP_028487173.1">
    <property type="nucleotide sequence ID" value="XM_028625412.1"/>
</dbReference>
<dbReference type="PANTHER" id="PTHR43482">
    <property type="entry name" value="PROTEIN AST1-RELATED"/>
    <property type="match status" value="1"/>
</dbReference>
<evidence type="ECO:0000259" key="2">
    <source>
        <dbReference type="SMART" id="SM00829"/>
    </source>
</evidence>
<proteinExistence type="predicted"/>
<dbReference type="GO" id="GO:0016491">
    <property type="term" value="F:oxidoreductase activity"/>
    <property type="evidence" value="ECO:0007669"/>
    <property type="project" value="InterPro"/>
</dbReference>
<dbReference type="InterPro" id="IPR036291">
    <property type="entry name" value="NAD(P)-bd_dom_sf"/>
</dbReference>
<dbReference type="Gene3D" id="3.90.180.10">
    <property type="entry name" value="Medium-chain alcohol dehydrogenases, catalytic domain"/>
    <property type="match status" value="1"/>
</dbReference>
<feature type="region of interest" description="Disordered" evidence="1">
    <location>
        <begin position="1"/>
        <end position="22"/>
    </location>
</feature>
<evidence type="ECO:0000313" key="3">
    <source>
        <dbReference type="EMBL" id="RWQ97528.1"/>
    </source>
</evidence>
<dbReference type="EMBL" id="RCNU01000002">
    <property type="protein sequence ID" value="RWQ97528.1"/>
    <property type="molecule type" value="Genomic_DNA"/>
</dbReference>
<dbReference type="GeneID" id="39594689"/>
<dbReference type="AlphaFoldDB" id="A0A443I0E6"/>
<dbReference type="Proteomes" id="UP000283841">
    <property type="component" value="Unassembled WGS sequence"/>
</dbReference>
<keyword evidence="4" id="KW-1185">Reference proteome</keyword>
<accession>A0A443I0E6</accession>
<name>A0A443I0E6_BYSSP</name>
<evidence type="ECO:0000256" key="1">
    <source>
        <dbReference type="SAM" id="MobiDB-lite"/>
    </source>
</evidence>
<dbReference type="InterPro" id="IPR052585">
    <property type="entry name" value="Lipid_raft_assoc_Zn_ADH"/>
</dbReference>
<dbReference type="InterPro" id="IPR011032">
    <property type="entry name" value="GroES-like_sf"/>
</dbReference>
<organism evidence="3 4">
    <name type="scientific">Byssochlamys spectabilis</name>
    <name type="common">Paecilomyces variotii</name>
    <dbReference type="NCBI Taxonomy" id="264951"/>
    <lineage>
        <taxon>Eukaryota</taxon>
        <taxon>Fungi</taxon>
        <taxon>Dikarya</taxon>
        <taxon>Ascomycota</taxon>
        <taxon>Pezizomycotina</taxon>
        <taxon>Eurotiomycetes</taxon>
        <taxon>Eurotiomycetidae</taxon>
        <taxon>Eurotiales</taxon>
        <taxon>Thermoascaceae</taxon>
        <taxon>Paecilomyces</taxon>
    </lineage>
</organism>
<sequence>MTTLSPHGKMDPESKPESANMDEETYIPEVMQALYLPSGTYDKTAPPPPDKLVYKTDFPVPKPGPGQYLIKVQTAALSPDELSWGSTLDAATRRDMIIARDFCGSIITTPNEDHRRKDGPKFTIGDQVIGVVTDVTERDGAAADFVLATEDELAFKPRNVTAAEAATIPLPALTAWQALFRHGGLDPEETSRGQSGSQLRVLMTAAWDHFVGMQALQLLRSRSLFPNGVWICATCASPHNAETLRPNLGADAAVDKPDIAESFRSHKWAPVDIVLDSVGGWQTLKKLHPAAVIKEKGVVVSFSDPAPEAVMKEVMGKCGLRSKSLSVEPDGKALERINELVEKEELRGYVEKVIDLFDGRAAMTRVGENRSIGRVVLRANAG</sequence>
<dbReference type="STRING" id="264951.A0A443I0E6"/>
<dbReference type="Pfam" id="PF13602">
    <property type="entry name" value="ADH_zinc_N_2"/>
    <property type="match status" value="1"/>
</dbReference>
<dbReference type="PANTHER" id="PTHR43482:SF1">
    <property type="entry name" value="PROTEIN AST1-RELATED"/>
    <property type="match status" value="1"/>
</dbReference>
<dbReference type="SUPFAM" id="SSF51735">
    <property type="entry name" value="NAD(P)-binding Rossmann-fold domains"/>
    <property type="match status" value="1"/>
</dbReference>
<comment type="caution">
    <text evidence="3">The sequence shown here is derived from an EMBL/GenBank/DDBJ whole genome shotgun (WGS) entry which is preliminary data.</text>
</comment>
<dbReference type="Gene3D" id="3.40.50.720">
    <property type="entry name" value="NAD(P)-binding Rossmann-like Domain"/>
    <property type="match status" value="1"/>
</dbReference>
<dbReference type="CDD" id="cd05289">
    <property type="entry name" value="MDR_like_2"/>
    <property type="match status" value="1"/>
</dbReference>
<protein>
    <submittedName>
        <fullName evidence="3">Reticulon-4-interacting protein 1</fullName>
    </submittedName>
</protein>
<reference evidence="3 4" key="1">
    <citation type="journal article" date="2018" name="Front. Microbiol.">
        <title>Genomic and genetic insights into a cosmopolitan fungus, Paecilomyces variotii (Eurotiales).</title>
        <authorList>
            <person name="Urquhart A.S."/>
            <person name="Mondo S.J."/>
            <person name="Makela M.R."/>
            <person name="Hane J.K."/>
            <person name="Wiebenga A."/>
            <person name="He G."/>
            <person name="Mihaltcheva S."/>
            <person name="Pangilinan J."/>
            <person name="Lipzen A."/>
            <person name="Barry K."/>
            <person name="de Vries R.P."/>
            <person name="Grigoriev I.V."/>
            <person name="Idnurm A."/>
        </authorList>
    </citation>
    <scope>NUCLEOTIDE SEQUENCE [LARGE SCALE GENOMIC DNA]</scope>
    <source>
        <strain evidence="3 4">CBS 101075</strain>
    </source>
</reference>
<feature type="domain" description="Enoyl reductase (ER)" evidence="2">
    <location>
        <begin position="47"/>
        <end position="377"/>
    </location>
</feature>
<gene>
    <name evidence="3" type="ORF">C8Q69DRAFT_139473</name>
</gene>